<dbReference type="InterPro" id="IPR021820">
    <property type="entry name" value="S-locus_recpt_kinase_C"/>
</dbReference>
<dbReference type="GO" id="GO:0030246">
    <property type="term" value="F:carbohydrate binding"/>
    <property type="evidence" value="ECO:0007669"/>
    <property type="project" value="UniProtKB-KW"/>
</dbReference>
<gene>
    <name evidence="8" type="primary">SD11</name>
    <name evidence="8" type="ORF">CR513_22663</name>
</gene>
<keyword evidence="1" id="KW-0723">Serine/threonine-protein kinase</keyword>
<dbReference type="Proteomes" id="UP000257109">
    <property type="component" value="Unassembled WGS sequence"/>
</dbReference>
<sequence>MQVFMSYSENYTCSGYMPPEYAVHGHYSVKSDVFGFGVIVLEIISGKKNRGYSDPEHSLNLLGHAWRLWTEDRPLELIDTHLREVCIPFEVLRCIHVGLLCVQQKPGDRPDMSSVIPMLNGEKLLPQPKAPGFYTGMCTPESVSPSRTSNLFSPNEMSLTIFEAR</sequence>
<dbReference type="Pfam" id="PF07714">
    <property type="entry name" value="PK_Tyr_Ser-Thr"/>
    <property type="match status" value="1"/>
</dbReference>
<evidence type="ECO:0000256" key="3">
    <source>
        <dbReference type="ARBA" id="ARBA00022741"/>
    </source>
</evidence>
<dbReference type="InterPro" id="IPR011009">
    <property type="entry name" value="Kinase-like_dom_sf"/>
</dbReference>
<dbReference type="GO" id="GO:0004674">
    <property type="term" value="F:protein serine/threonine kinase activity"/>
    <property type="evidence" value="ECO:0007669"/>
    <property type="project" value="UniProtKB-KW"/>
</dbReference>
<proteinExistence type="predicted"/>
<dbReference type="InterPro" id="IPR001245">
    <property type="entry name" value="Ser-Thr/Tyr_kinase_cat_dom"/>
</dbReference>
<evidence type="ECO:0000259" key="6">
    <source>
        <dbReference type="Pfam" id="PF07714"/>
    </source>
</evidence>
<feature type="non-terminal residue" evidence="8">
    <location>
        <position position="1"/>
    </location>
</feature>
<dbReference type="FunFam" id="1.10.510.10:FF:001722">
    <property type="entry name" value="G-type lectin S-receptor-like serine/threonine-protein kinase B120"/>
    <property type="match status" value="1"/>
</dbReference>
<organism evidence="8 9">
    <name type="scientific">Mucuna pruriens</name>
    <name type="common">Velvet bean</name>
    <name type="synonym">Dolichos pruriens</name>
    <dbReference type="NCBI Taxonomy" id="157652"/>
    <lineage>
        <taxon>Eukaryota</taxon>
        <taxon>Viridiplantae</taxon>
        <taxon>Streptophyta</taxon>
        <taxon>Embryophyta</taxon>
        <taxon>Tracheophyta</taxon>
        <taxon>Spermatophyta</taxon>
        <taxon>Magnoliopsida</taxon>
        <taxon>eudicotyledons</taxon>
        <taxon>Gunneridae</taxon>
        <taxon>Pentapetalae</taxon>
        <taxon>rosids</taxon>
        <taxon>fabids</taxon>
        <taxon>Fabales</taxon>
        <taxon>Fabaceae</taxon>
        <taxon>Papilionoideae</taxon>
        <taxon>50 kb inversion clade</taxon>
        <taxon>NPAAA clade</taxon>
        <taxon>indigoferoid/millettioid clade</taxon>
        <taxon>Phaseoleae</taxon>
        <taxon>Mucuna</taxon>
    </lineage>
</organism>
<keyword evidence="3" id="KW-0547">Nucleotide-binding</keyword>
<dbReference type="SUPFAM" id="SSF56112">
    <property type="entry name" value="Protein kinase-like (PK-like)"/>
    <property type="match status" value="1"/>
</dbReference>
<evidence type="ECO:0000313" key="9">
    <source>
        <dbReference type="Proteomes" id="UP000257109"/>
    </source>
</evidence>
<dbReference type="GO" id="GO:0005524">
    <property type="term" value="F:ATP binding"/>
    <property type="evidence" value="ECO:0007669"/>
    <property type="project" value="UniProtKB-KW"/>
</dbReference>
<feature type="domain" description="Serine-threonine/tyrosine-protein kinase catalytic" evidence="6">
    <location>
        <begin position="13"/>
        <end position="117"/>
    </location>
</feature>
<evidence type="ECO:0000256" key="5">
    <source>
        <dbReference type="ARBA" id="ARBA00022840"/>
    </source>
</evidence>
<dbReference type="GO" id="GO:0005886">
    <property type="term" value="C:plasma membrane"/>
    <property type="evidence" value="ECO:0007669"/>
    <property type="project" value="TreeGrafter"/>
</dbReference>
<keyword evidence="5" id="KW-0067">ATP-binding</keyword>
<protein>
    <submittedName>
        <fullName evidence="8">G-type lectin S-receptor-like serine/threonine-protein kinase SD1-1</fullName>
    </submittedName>
</protein>
<evidence type="ECO:0000256" key="2">
    <source>
        <dbReference type="ARBA" id="ARBA00022679"/>
    </source>
</evidence>
<keyword evidence="9" id="KW-1185">Reference proteome</keyword>
<comment type="caution">
    <text evidence="8">The sequence shown here is derived from an EMBL/GenBank/DDBJ whole genome shotgun (WGS) entry which is preliminary data.</text>
</comment>
<dbReference type="OrthoDB" id="1426384at2759"/>
<evidence type="ECO:0000259" key="7">
    <source>
        <dbReference type="Pfam" id="PF11883"/>
    </source>
</evidence>
<dbReference type="Pfam" id="PF11883">
    <property type="entry name" value="DUF3403"/>
    <property type="match status" value="1"/>
</dbReference>
<dbReference type="Gene3D" id="1.10.510.10">
    <property type="entry name" value="Transferase(Phosphotransferase) domain 1"/>
    <property type="match status" value="1"/>
</dbReference>
<feature type="domain" description="S-locus receptor kinase C-terminal" evidence="7">
    <location>
        <begin position="125"/>
        <end position="165"/>
    </location>
</feature>
<keyword evidence="4" id="KW-0418">Kinase</keyword>
<evidence type="ECO:0000313" key="8">
    <source>
        <dbReference type="EMBL" id="RDX94899.1"/>
    </source>
</evidence>
<accession>A0A371GWL6</accession>
<dbReference type="EMBL" id="QJKJ01004257">
    <property type="protein sequence ID" value="RDX94899.1"/>
    <property type="molecule type" value="Genomic_DNA"/>
</dbReference>
<dbReference type="PANTHER" id="PTHR27002">
    <property type="entry name" value="RECEPTOR-LIKE SERINE/THREONINE-PROTEIN KINASE SD1-8"/>
    <property type="match status" value="1"/>
</dbReference>
<dbReference type="PANTHER" id="PTHR27002:SF825">
    <property type="entry name" value="RECEPTOR-LIKE SERINE_THREONINE-PROTEIN KINASE"/>
    <property type="match status" value="1"/>
</dbReference>
<evidence type="ECO:0000256" key="4">
    <source>
        <dbReference type="ARBA" id="ARBA00022777"/>
    </source>
</evidence>
<reference evidence="8" key="1">
    <citation type="submission" date="2018-05" db="EMBL/GenBank/DDBJ databases">
        <title>Draft genome of Mucuna pruriens seed.</title>
        <authorList>
            <person name="Nnadi N.E."/>
            <person name="Vos R."/>
            <person name="Hasami M.H."/>
            <person name="Devisetty U.K."/>
            <person name="Aguiy J.C."/>
        </authorList>
    </citation>
    <scope>NUCLEOTIDE SEQUENCE [LARGE SCALE GENOMIC DNA]</scope>
    <source>
        <strain evidence="8">JCA_2017</strain>
    </source>
</reference>
<dbReference type="AlphaFoldDB" id="A0A371GWL6"/>
<evidence type="ECO:0000256" key="1">
    <source>
        <dbReference type="ARBA" id="ARBA00022527"/>
    </source>
</evidence>
<name>A0A371GWL6_MUCPR</name>
<keyword evidence="2" id="KW-0808">Transferase</keyword>